<dbReference type="InterPro" id="IPR020556">
    <property type="entry name" value="Amidase_CS"/>
</dbReference>
<reference evidence="3 4" key="1">
    <citation type="submission" date="2020-09" db="EMBL/GenBank/DDBJ databases">
        <title>Characterization of Paenibacillus peoriae strain ZF390 with broad-spectrum antimicrobial activity as a potential biocontrol agent.</title>
        <authorList>
            <person name="Li L."/>
            <person name="Zhao Y."/>
            <person name="Li B."/>
            <person name="Xie X."/>
        </authorList>
    </citation>
    <scope>NUCLEOTIDE SEQUENCE [LARGE SCALE GENOMIC DNA]</scope>
    <source>
        <strain evidence="3 4">ZF390</strain>
    </source>
</reference>
<accession>A0A7H0Y596</accession>
<protein>
    <submittedName>
        <fullName evidence="3">Amidase</fullName>
    </submittedName>
</protein>
<dbReference type="PANTHER" id="PTHR11895:SF7">
    <property type="entry name" value="GLUTAMYL-TRNA(GLN) AMIDOTRANSFERASE SUBUNIT A, MITOCHONDRIAL"/>
    <property type="match status" value="1"/>
</dbReference>
<organism evidence="3 4">
    <name type="scientific">Paenibacillus peoriae</name>
    <dbReference type="NCBI Taxonomy" id="59893"/>
    <lineage>
        <taxon>Bacteria</taxon>
        <taxon>Bacillati</taxon>
        <taxon>Bacillota</taxon>
        <taxon>Bacilli</taxon>
        <taxon>Bacillales</taxon>
        <taxon>Paenibacillaceae</taxon>
        <taxon>Paenibacillus</taxon>
    </lineage>
</organism>
<dbReference type="InterPro" id="IPR000120">
    <property type="entry name" value="Amidase"/>
</dbReference>
<dbReference type="InterPro" id="IPR023631">
    <property type="entry name" value="Amidase_dom"/>
</dbReference>
<proteinExistence type="inferred from homology"/>
<dbReference type="SUPFAM" id="SSF75304">
    <property type="entry name" value="Amidase signature (AS) enzymes"/>
    <property type="match status" value="1"/>
</dbReference>
<dbReference type="Gene3D" id="3.90.1300.10">
    <property type="entry name" value="Amidase signature (AS) domain"/>
    <property type="match status" value="1"/>
</dbReference>
<evidence type="ECO:0000313" key="4">
    <source>
        <dbReference type="Proteomes" id="UP000516384"/>
    </source>
</evidence>
<dbReference type="RefSeq" id="WP_103049447.1">
    <property type="nucleotide sequence ID" value="NZ_CP061172.1"/>
</dbReference>
<gene>
    <name evidence="3" type="ORF">IAQ67_20755</name>
</gene>
<name>A0A7H0Y596_9BACL</name>
<dbReference type="Pfam" id="PF01425">
    <property type="entry name" value="Amidase"/>
    <property type="match status" value="1"/>
</dbReference>
<feature type="domain" description="Amidase" evidence="2">
    <location>
        <begin position="29"/>
        <end position="443"/>
    </location>
</feature>
<dbReference type="Proteomes" id="UP000516384">
    <property type="component" value="Chromosome"/>
</dbReference>
<evidence type="ECO:0000259" key="2">
    <source>
        <dbReference type="Pfam" id="PF01425"/>
    </source>
</evidence>
<evidence type="ECO:0000256" key="1">
    <source>
        <dbReference type="ARBA" id="ARBA00009199"/>
    </source>
</evidence>
<dbReference type="InterPro" id="IPR036928">
    <property type="entry name" value="AS_sf"/>
</dbReference>
<sequence>MSKLNFQLSFAAIHELAEGIRTREISPVEITEHALHRIERLNPKLNVFVTQTSELAIEQAKQSERDIMHGRYKGPLHGIPIVHKDLYYTKGIRTTAGSKILNSFVPDYDSTVAAKLHEAGTVLLGKVQTHEFAAGLTTTSPHFGPCLNPWNTELVTGGSSGGSASALAAGLTYLGTGSDTGGSIRIPAALCGVVGMKPTYGRVSRYGIIPMAWSLDHSGPLTRCVMDASLSLDVMSGFDPKDESTVDLPAPGIKMYPNGLRGVRIGLPTSYYYEDLMPEVEAAMKAAINKFRELGAEIIEVSLPLIKHVRSATMAIMMTEMYSYHEKWLETELEQYGPDVRMFLESSRDIPASIYLQSQRARQLIVNDFLNALSGIDILLTPATPITAPRADDDASVFRLNSFTVPTNLTGLPSLSMPCGFSPSGLPINMQLIGRPFEEATVLGIGNTYEMNTDWHKRHPDL</sequence>
<dbReference type="AlphaFoldDB" id="A0A7H0Y596"/>
<dbReference type="EMBL" id="CP061172">
    <property type="protein sequence ID" value="QNR66254.1"/>
    <property type="molecule type" value="Genomic_DNA"/>
</dbReference>
<dbReference type="PANTHER" id="PTHR11895">
    <property type="entry name" value="TRANSAMIDASE"/>
    <property type="match status" value="1"/>
</dbReference>
<dbReference type="GO" id="GO:0003824">
    <property type="term" value="F:catalytic activity"/>
    <property type="evidence" value="ECO:0007669"/>
    <property type="project" value="InterPro"/>
</dbReference>
<dbReference type="PROSITE" id="PS00571">
    <property type="entry name" value="AMIDASES"/>
    <property type="match status" value="1"/>
</dbReference>
<comment type="similarity">
    <text evidence="1">Belongs to the amidase family.</text>
</comment>
<evidence type="ECO:0000313" key="3">
    <source>
        <dbReference type="EMBL" id="QNR66254.1"/>
    </source>
</evidence>